<proteinExistence type="predicted"/>
<evidence type="ECO:0000256" key="2">
    <source>
        <dbReference type="ARBA" id="ARBA00022946"/>
    </source>
</evidence>
<dbReference type="PROSITE" id="PS51375">
    <property type="entry name" value="PPR"/>
    <property type="match status" value="2"/>
</dbReference>
<dbReference type="AlphaFoldDB" id="A0A1D6LTG8"/>
<keyword evidence="3" id="KW-0378">Hydrolase</keyword>
<evidence type="ECO:0000256" key="1">
    <source>
        <dbReference type="ARBA" id="ARBA00022737"/>
    </source>
</evidence>
<reference evidence="3" key="1">
    <citation type="submission" date="2015-12" db="EMBL/GenBank/DDBJ databases">
        <title>Update maize B73 reference genome by single molecule sequencing technologies.</title>
        <authorList>
            <consortium name="Maize Genome Sequencing Project"/>
            <person name="Ware D."/>
        </authorList>
    </citation>
    <scope>NUCLEOTIDE SEQUENCE</scope>
    <source>
        <tissue evidence="3">Seedling</tissue>
    </source>
</reference>
<dbReference type="InterPro" id="IPR011990">
    <property type="entry name" value="TPR-like_helical_dom_sf"/>
</dbReference>
<dbReference type="EMBL" id="CM000782">
    <property type="protein sequence ID" value="AQK82720.1"/>
    <property type="molecule type" value="Genomic_DNA"/>
</dbReference>
<gene>
    <name evidence="3" type="ORF">ZEAMMB73_Zm00001d037045</name>
</gene>
<dbReference type="Gene3D" id="1.25.40.10">
    <property type="entry name" value="Tetratricopeptide repeat domain"/>
    <property type="match status" value="1"/>
</dbReference>
<dbReference type="PANTHER" id="PTHR47926">
    <property type="entry name" value="PENTATRICOPEPTIDE REPEAT-CONTAINING PROTEIN"/>
    <property type="match status" value="1"/>
</dbReference>
<keyword evidence="1" id="KW-0677">Repeat</keyword>
<protein>
    <submittedName>
        <fullName evidence="3">Haloacid dehalogenase-like hydrolase domain-containing protein 1A isoform 1</fullName>
    </submittedName>
</protein>
<dbReference type="GO" id="GO:0003723">
    <property type="term" value="F:RNA binding"/>
    <property type="evidence" value="ECO:0007669"/>
    <property type="project" value="InterPro"/>
</dbReference>
<dbReference type="GO" id="GO:0016787">
    <property type="term" value="F:hydrolase activity"/>
    <property type="evidence" value="ECO:0007669"/>
    <property type="project" value="UniProtKB-KW"/>
</dbReference>
<dbReference type="GO" id="GO:0009451">
    <property type="term" value="P:RNA modification"/>
    <property type="evidence" value="ECO:0007669"/>
    <property type="project" value="InterPro"/>
</dbReference>
<keyword evidence="2" id="KW-0809">Transit peptide</keyword>
<dbReference type="NCBIfam" id="TIGR00756">
    <property type="entry name" value="PPR"/>
    <property type="match status" value="2"/>
</dbReference>
<sequence length="309" mass="33758">MLLVRACVATLAPIPFLPCGGGGKTGASPSFPSFVLFFLLFRLSVWRRKKQEMRSSLLPESPYVPSAPRLRQGCCWLQTLICIHRPPPFVFLHVNGGGFCVCWLLLPMRSTRDETLSASSLVFQNRARVQIAYLVSFFSSYLLTTCSQGSSAEAACSAAAALFLLYWRAHEAIGVVRRAFVSGMRPDSFKAVQVLTACARVADLETGEAVWRAAQQEEGVTESVFVATTALDLYVKCGEMEKARAVFDEMKNKDAVAWSAIVRGYASNEHPREALDLFFAMEVEGAKPDCYTAVGALSACTRLGALDLG</sequence>
<evidence type="ECO:0000313" key="3">
    <source>
        <dbReference type="EMBL" id="AQK82720.1"/>
    </source>
</evidence>
<accession>A0A1D6LTG8</accession>
<dbReference type="FunFam" id="1.25.40.10:FF:000450">
    <property type="entry name" value="Putative pentatricopeptide repeat-containing protein"/>
    <property type="match status" value="1"/>
</dbReference>
<organism evidence="3">
    <name type="scientific">Zea mays</name>
    <name type="common">Maize</name>
    <dbReference type="NCBI Taxonomy" id="4577"/>
    <lineage>
        <taxon>Eukaryota</taxon>
        <taxon>Viridiplantae</taxon>
        <taxon>Streptophyta</taxon>
        <taxon>Embryophyta</taxon>
        <taxon>Tracheophyta</taxon>
        <taxon>Spermatophyta</taxon>
        <taxon>Magnoliopsida</taxon>
        <taxon>Liliopsida</taxon>
        <taxon>Poales</taxon>
        <taxon>Poaceae</taxon>
        <taxon>PACMAD clade</taxon>
        <taxon>Panicoideae</taxon>
        <taxon>Andropogonodae</taxon>
        <taxon>Andropogoneae</taxon>
        <taxon>Tripsacinae</taxon>
        <taxon>Zea</taxon>
    </lineage>
</organism>
<dbReference type="InterPro" id="IPR046960">
    <property type="entry name" value="PPR_At4g14850-like_plant"/>
</dbReference>
<dbReference type="InterPro" id="IPR002885">
    <property type="entry name" value="PPR_rpt"/>
</dbReference>
<name>A0A1D6LTG8_MAIZE</name>
<dbReference type="Pfam" id="PF01535">
    <property type="entry name" value="PPR"/>
    <property type="match status" value="2"/>
</dbReference>